<dbReference type="EMBL" id="JABMIG020000279">
    <property type="protein sequence ID" value="KAL3782688.1"/>
    <property type="molecule type" value="Genomic_DNA"/>
</dbReference>
<proteinExistence type="predicted"/>
<gene>
    <name evidence="1" type="ORF">HJC23_002588</name>
</gene>
<dbReference type="Proteomes" id="UP001516023">
    <property type="component" value="Unassembled WGS sequence"/>
</dbReference>
<keyword evidence="2" id="KW-1185">Reference proteome</keyword>
<evidence type="ECO:0000313" key="1">
    <source>
        <dbReference type="EMBL" id="KAL3782688.1"/>
    </source>
</evidence>
<name>A0ABD3P5J1_9STRA</name>
<dbReference type="AlphaFoldDB" id="A0ABD3P5J1"/>
<accession>A0ABD3P5J1</accession>
<comment type="caution">
    <text evidence="1">The sequence shown here is derived from an EMBL/GenBank/DDBJ whole genome shotgun (WGS) entry which is preliminary data.</text>
</comment>
<sequence>MKVADLINHESGGFISSSNLLSDMITVMLMEDVIPEKIPLLRDSLLRLDGLLLSRESMRQLDMFSSDIDSSSSSTFHSCVSGVFQINWKGAEGKIRHEIPADG</sequence>
<evidence type="ECO:0000313" key="2">
    <source>
        <dbReference type="Proteomes" id="UP001516023"/>
    </source>
</evidence>
<organism evidence="1 2">
    <name type="scientific">Cyclotella cryptica</name>
    <dbReference type="NCBI Taxonomy" id="29204"/>
    <lineage>
        <taxon>Eukaryota</taxon>
        <taxon>Sar</taxon>
        <taxon>Stramenopiles</taxon>
        <taxon>Ochrophyta</taxon>
        <taxon>Bacillariophyta</taxon>
        <taxon>Coscinodiscophyceae</taxon>
        <taxon>Thalassiosirophycidae</taxon>
        <taxon>Stephanodiscales</taxon>
        <taxon>Stephanodiscaceae</taxon>
        <taxon>Cyclotella</taxon>
    </lineage>
</organism>
<protein>
    <submittedName>
        <fullName evidence="1">Uncharacterized protein</fullName>
    </submittedName>
</protein>
<reference evidence="1 2" key="1">
    <citation type="journal article" date="2020" name="G3 (Bethesda)">
        <title>Improved Reference Genome for Cyclotella cryptica CCMP332, a Model for Cell Wall Morphogenesis, Salinity Adaptation, and Lipid Production in Diatoms (Bacillariophyta).</title>
        <authorList>
            <person name="Roberts W.R."/>
            <person name="Downey K.M."/>
            <person name="Ruck E.C."/>
            <person name="Traller J.C."/>
            <person name="Alverson A.J."/>
        </authorList>
    </citation>
    <scope>NUCLEOTIDE SEQUENCE [LARGE SCALE GENOMIC DNA]</scope>
    <source>
        <strain evidence="1 2">CCMP332</strain>
    </source>
</reference>